<dbReference type="SUPFAM" id="SSF52058">
    <property type="entry name" value="L domain-like"/>
    <property type="match status" value="1"/>
</dbReference>
<dbReference type="EMBL" id="CADCXW020000007">
    <property type="protein sequence ID" value="CAD1540262.1"/>
    <property type="molecule type" value="Genomic_DNA"/>
</dbReference>
<evidence type="ECO:0000256" key="2">
    <source>
        <dbReference type="ARBA" id="ARBA00022729"/>
    </source>
</evidence>
<reference evidence="5" key="1">
    <citation type="submission" date="2020-07" db="EMBL/GenBank/DDBJ databases">
        <authorList>
            <person name="Ferguson B K."/>
        </authorList>
    </citation>
    <scope>NUCLEOTIDE SEQUENCE</scope>
    <source>
        <strain evidence="5">L06</strain>
    </source>
</reference>
<dbReference type="PANTHER" id="PTHR24373">
    <property type="entry name" value="SLIT RELATED LEUCINE-RICH REPEAT NEURONAL PROTEIN"/>
    <property type="match status" value="1"/>
</dbReference>
<feature type="chain" id="PRO_5028435906" description="LRRCT domain-containing protein" evidence="4">
    <location>
        <begin position="17"/>
        <end position="444"/>
    </location>
</feature>
<dbReference type="Pfam" id="PF13306">
    <property type="entry name" value="LRR_5"/>
    <property type="match status" value="1"/>
</dbReference>
<sequence length="444" mass="49942">MKVLLYLVSLLSLVYGDDQVCILDHAGFNICIKRGHITSIENFKHQKDLTLKINSNVTFDDEAFAETEIRKLELVFGQVIFPSQSSYGMTLQPATFRGSPYITDLLVKNVMINFNNAQPLKYLKQLNSFSWQLSTITEVPAEQLATVPSLRKLSFYFNAITVLHANDFAALANLTHLEIQPSQIRTLEPGCFNGLHNLEVLDLSHNKLETLPDVFGGLDKLKKLSLNYGRIAHFEPNVLQRMPSLYELEMANNRLVEIPTGTFDNLPHLRILNLNGNHGLVVKRGLFNSLHNLTELYLEELSGPKMEQGAFSGLNLTVLGLQRCDALQAGCFQGLVVEILKLNGWHYQEIVPRSFEGLTAKTVDLSSNNIEKIGAEDFTGLTTEVLNLDFNKIHDIAQDAFKNTKVSKVILERNPIQNVNKAIIGLPETVIVTEKYMAGRWYEN</sequence>
<dbReference type="PROSITE" id="PS51450">
    <property type="entry name" value="LRR"/>
    <property type="match status" value="1"/>
</dbReference>
<dbReference type="Pfam" id="PF13855">
    <property type="entry name" value="LRR_8"/>
    <property type="match status" value="1"/>
</dbReference>
<gene>
    <name evidence="5" type="ORF">BBRV_LOCUS27916</name>
</gene>
<dbReference type="InterPro" id="IPR001611">
    <property type="entry name" value="Leu-rich_rpt"/>
</dbReference>
<proteinExistence type="predicted"/>
<dbReference type="InterPro" id="IPR050328">
    <property type="entry name" value="Dev_Immune_Receptor"/>
</dbReference>
<dbReference type="SMART" id="SM00369">
    <property type="entry name" value="LRR_TYP"/>
    <property type="match status" value="7"/>
</dbReference>
<keyword evidence="3" id="KW-0677">Repeat</keyword>
<evidence type="ECO:0000256" key="1">
    <source>
        <dbReference type="ARBA" id="ARBA00022614"/>
    </source>
</evidence>
<keyword evidence="1" id="KW-0433">Leucine-rich repeat</keyword>
<evidence type="ECO:0000256" key="3">
    <source>
        <dbReference type="ARBA" id="ARBA00022737"/>
    </source>
</evidence>
<dbReference type="InterPro" id="IPR026906">
    <property type="entry name" value="LRR_5"/>
</dbReference>
<name>A0A6V7IR71_9HYME</name>
<dbReference type="AlphaFoldDB" id="A0A6V7IR71"/>
<dbReference type="InterPro" id="IPR003591">
    <property type="entry name" value="Leu-rich_rpt_typical-subtyp"/>
</dbReference>
<dbReference type="PANTHER" id="PTHR24373:SF370">
    <property type="entry name" value="FISH-LIPS, ISOFORM E"/>
    <property type="match status" value="1"/>
</dbReference>
<evidence type="ECO:0000313" key="5">
    <source>
        <dbReference type="EMBL" id="CAD1540262.1"/>
    </source>
</evidence>
<dbReference type="InterPro" id="IPR032675">
    <property type="entry name" value="LRR_dom_sf"/>
</dbReference>
<feature type="signal peptide" evidence="4">
    <location>
        <begin position="1"/>
        <end position="16"/>
    </location>
</feature>
<keyword evidence="2 4" id="KW-0732">Signal</keyword>
<protein>
    <recommendedName>
        <fullName evidence="6">LRRCT domain-containing protein</fullName>
    </recommendedName>
</protein>
<evidence type="ECO:0008006" key="6">
    <source>
        <dbReference type="Google" id="ProtNLM"/>
    </source>
</evidence>
<accession>A0A6V7IR71</accession>
<evidence type="ECO:0000256" key="4">
    <source>
        <dbReference type="SAM" id="SignalP"/>
    </source>
</evidence>
<organism evidence="5">
    <name type="scientific">Bracon brevicornis</name>
    <dbReference type="NCBI Taxonomy" id="1563983"/>
    <lineage>
        <taxon>Eukaryota</taxon>
        <taxon>Metazoa</taxon>
        <taxon>Ecdysozoa</taxon>
        <taxon>Arthropoda</taxon>
        <taxon>Hexapoda</taxon>
        <taxon>Insecta</taxon>
        <taxon>Pterygota</taxon>
        <taxon>Neoptera</taxon>
        <taxon>Endopterygota</taxon>
        <taxon>Hymenoptera</taxon>
        <taxon>Apocrita</taxon>
        <taxon>Ichneumonoidea</taxon>
        <taxon>Braconidae</taxon>
        <taxon>Braconinae</taxon>
        <taxon>Bracon</taxon>
    </lineage>
</organism>
<dbReference type="Gene3D" id="3.80.10.10">
    <property type="entry name" value="Ribonuclease Inhibitor"/>
    <property type="match status" value="2"/>
</dbReference>